<evidence type="ECO:0000256" key="1">
    <source>
        <dbReference type="ARBA" id="ARBA00004613"/>
    </source>
</evidence>
<dbReference type="OrthoDB" id="7889145at2759"/>
<reference evidence="6" key="1">
    <citation type="submission" date="2020-05" db="UniProtKB">
        <authorList>
            <consortium name="EnsemblMetazoa"/>
        </authorList>
    </citation>
    <scope>IDENTIFICATION</scope>
    <source>
        <strain evidence="6">Aabys</strain>
    </source>
</reference>
<dbReference type="EnsemblMetazoa" id="MDOA001902-RA">
    <property type="protein sequence ID" value="MDOA001902-PA"/>
    <property type="gene ID" value="MDOA001902"/>
</dbReference>
<dbReference type="RefSeq" id="XP_019890269.2">
    <property type="nucleotide sequence ID" value="XM_020034710.2"/>
</dbReference>
<dbReference type="eggNOG" id="ENOG502T6XT">
    <property type="taxonomic scope" value="Eukaryota"/>
</dbReference>
<dbReference type="KEGG" id="mde:101890986"/>
<dbReference type="AlphaFoldDB" id="A0A1I8M725"/>
<evidence type="ECO:0000256" key="3">
    <source>
        <dbReference type="ARBA" id="ARBA00022525"/>
    </source>
</evidence>
<evidence type="ECO:0000256" key="4">
    <source>
        <dbReference type="SAM" id="SignalP"/>
    </source>
</evidence>
<dbReference type="PANTHER" id="PTHR21066:SF15">
    <property type="entry name" value="GH25962P-RELATED"/>
    <property type="match status" value="1"/>
</dbReference>
<dbReference type="STRING" id="7370.A0A1I8M725"/>
<dbReference type="InterPro" id="IPR052295">
    <property type="entry name" value="Odorant-binding_protein"/>
</dbReference>
<dbReference type="GeneID" id="101890986"/>
<comment type="subcellular location">
    <subcellularLocation>
        <location evidence="1">Secreted</location>
    </subcellularLocation>
</comment>
<dbReference type="VEuPathDB" id="VectorBase:MDOMA2_015082"/>
<sequence>MNSVLSGVVKYLPVLAAVLFEIITTADAAATNGMMGAFNCSQPPKFDNFDISKCCRLPNINLGSVVDKCHKHVKSLKSHNANYPAYAHVCYPECIYRETGSFIDGDIQMETVRNFLQNNIEQRDKIIVPTIVKSFETCMTNIKNTMQARGIKSYPKIDGLGCSPYASMVYGCVNAETFLHCPPEMWQEESSCNVAKNFALQCNPLPHVPLPMI</sequence>
<feature type="signal peptide" evidence="4">
    <location>
        <begin position="1"/>
        <end position="28"/>
    </location>
</feature>
<dbReference type="Pfam" id="PF22651">
    <property type="entry name" value="OBP47_like"/>
    <property type="match status" value="1"/>
</dbReference>
<gene>
    <name evidence="8" type="primary">LOC101890986</name>
</gene>
<comment type="similarity">
    <text evidence="2">Belongs to the PBP/GOBP family.</text>
</comment>
<evidence type="ECO:0000256" key="2">
    <source>
        <dbReference type="ARBA" id="ARBA00008098"/>
    </source>
</evidence>
<dbReference type="InterPro" id="IPR054577">
    <property type="entry name" value="OBP47-like_dom"/>
</dbReference>
<accession>A0A1I8M725</accession>
<evidence type="ECO:0000313" key="7">
    <source>
        <dbReference type="Proteomes" id="UP001652621"/>
    </source>
</evidence>
<keyword evidence="4" id="KW-0732">Signal</keyword>
<accession>A0A9J7IBG9</accession>
<dbReference type="Proteomes" id="UP001652621">
    <property type="component" value="Unplaced"/>
</dbReference>
<organism evidence="6">
    <name type="scientific">Musca domestica</name>
    <name type="common">House fly</name>
    <dbReference type="NCBI Taxonomy" id="7370"/>
    <lineage>
        <taxon>Eukaryota</taxon>
        <taxon>Metazoa</taxon>
        <taxon>Ecdysozoa</taxon>
        <taxon>Arthropoda</taxon>
        <taxon>Hexapoda</taxon>
        <taxon>Insecta</taxon>
        <taxon>Pterygota</taxon>
        <taxon>Neoptera</taxon>
        <taxon>Endopterygota</taxon>
        <taxon>Diptera</taxon>
        <taxon>Brachycera</taxon>
        <taxon>Muscomorpha</taxon>
        <taxon>Muscoidea</taxon>
        <taxon>Muscidae</taxon>
        <taxon>Musca</taxon>
    </lineage>
</organism>
<keyword evidence="7" id="KW-1185">Reference proteome</keyword>
<keyword evidence="3" id="KW-0964">Secreted</keyword>
<name>A0A1I8M725_MUSDO</name>
<feature type="chain" id="PRO_5044559952" evidence="4">
    <location>
        <begin position="29"/>
        <end position="213"/>
    </location>
</feature>
<dbReference type="PANTHER" id="PTHR21066">
    <property type="entry name" value="ODORANT-BINDING PROTEIN 59A-RELATED"/>
    <property type="match status" value="1"/>
</dbReference>
<dbReference type="VEuPathDB" id="VectorBase:MDOA001902"/>
<protein>
    <submittedName>
        <fullName evidence="8">Uncharacterized protein LOC101890986</fullName>
    </submittedName>
</protein>
<proteinExistence type="inferred from homology"/>
<evidence type="ECO:0000313" key="6">
    <source>
        <dbReference type="EnsemblMetazoa" id="MDOA001902-PA"/>
    </source>
</evidence>
<feature type="domain" description="OBP47-like" evidence="5">
    <location>
        <begin position="64"/>
        <end position="197"/>
    </location>
</feature>
<evidence type="ECO:0000259" key="5">
    <source>
        <dbReference type="Pfam" id="PF22651"/>
    </source>
</evidence>
<evidence type="ECO:0000313" key="8">
    <source>
        <dbReference type="RefSeq" id="XP_019890269.2"/>
    </source>
</evidence>
<reference evidence="8" key="2">
    <citation type="submission" date="2025-05" db="UniProtKB">
        <authorList>
            <consortium name="RefSeq"/>
        </authorList>
    </citation>
    <scope>IDENTIFICATION</scope>
    <source>
        <strain evidence="8">Aabys</strain>
        <tissue evidence="8">Whole body</tissue>
    </source>
</reference>
<dbReference type="Gene3D" id="1.10.238.270">
    <property type="match status" value="1"/>
</dbReference>
<dbReference type="GO" id="GO:0005576">
    <property type="term" value="C:extracellular region"/>
    <property type="evidence" value="ECO:0007669"/>
    <property type="project" value="UniProtKB-SubCell"/>
</dbReference>